<reference evidence="2" key="1">
    <citation type="journal article" date="2014" name="Int. J. Syst. Evol. Microbiol.">
        <title>Complete genome sequence of Corynebacterium casei LMG S-19264T (=DSM 44701T), isolated from a smear-ripened cheese.</title>
        <authorList>
            <consortium name="US DOE Joint Genome Institute (JGI-PGF)"/>
            <person name="Walter F."/>
            <person name="Albersmeier A."/>
            <person name="Kalinowski J."/>
            <person name="Ruckert C."/>
        </authorList>
    </citation>
    <scope>NUCLEOTIDE SEQUENCE</scope>
    <source>
        <strain evidence="2">JCM 4790</strain>
    </source>
</reference>
<sequence>MKRLSVVQAASLAAVPLALLATGLPTAAASDDDIRPEAAVFSISALSDGDVEDVTGVSTRSATNQVLDTQGFAVMRADSGETAVVDTSMEQQGVTVAYGDSFVDLSWKAYAPDARYVVLRDGAQVAALDAGVESFRDTQVEPGAEYDYQVVPVLPEEGDARARLWGVKASVPESGSLARLQQQAVAQASAAAAAKTTTLSWITFIPQKKINAPATGCDYGSGYQFGGDGHADFDWKSSKYRTALHATVTWSSKKVAGNASIGATTVYKKSTGKKVATKTASAKNMSAKKLGSGSNYVDVRMVTHATNPFCKGLGGVKGAIDGALTMQLTKSGNYTIRSGKHRLMPNHYIYIYDGGKVTNVYKRKYANVTCLIGSVTCEEADLTGRRGTF</sequence>
<evidence type="ECO:0000313" key="2">
    <source>
        <dbReference type="EMBL" id="GGX80460.1"/>
    </source>
</evidence>
<dbReference type="GO" id="GO:0005975">
    <property type="term" value="P:carbohydrate metabolic process"/>
    <property type="evidence" value="ECO:0007669"/>
    <property type="project" value="UniProtKB-ARBA"/>
</dbReference>
<feature type="chain" id="PRO_5039642290" description="Secreted protein" evidence="1">
    <location>
        <begin position="28"/>
        <end position="389"/>
    </location>
</feature>
<name>A0A918NMC3_9ACTN</name>
<accession>A0A918NMC3</accession>
<dbReference type="InterPro" id="IPR013783">
    <property type="entry name" value="Ig-like_fold"/>
</dbReference>
<keyword evidence="1" id="KW-0732">Signal</keyword>
<dbReference type="EMBL" id="BMVU01000017">
    <property type="protein sequence ID" value="GGX80460.1"/>
    <property type="molecule type" value="Genomic_DNA"/>
</dbReference>
<dbReference type="AlphaFoldDB" id="A0A918NMC3"/>
<dbReference type="Proteomes" id="UP000619244">
    <property type="component" value="Unassembled WGS sequence"/>
</dbReference>
<proteinExistence type="predicted"/>
<keyword evidence="3" id="KW-1185">Reference proteome</keyword>
<evidence type="ECO:0000313" key="3">
    <source>
        <dbReference type="Proteomes" id="UP000619244"/>
    </source>
</evidence>
<dbReference type="RefSeq" id="WP_190191505.1">
    <property type="nucleotide sequence ID" value="NZ_BMVU01000017.1"/>
</dbReference>
<gene>
    <name evidence="2" type="ORF">GCM10010358_38540</name>
</gene>
<protein>
    <recommendedName>
        <fullName evidence="4">Secreted protein</fullName>
    </recommendedName>
</protein>
<dbReference type="Gene3D" id="2.60.40.10">
    <property type="entry name" value="Immunoglobulins"/>
    <property type="match status" value="1"/>
</dbReference>
<organism evidence="2 3">
    <name type="scientific">Streptomyces minutiscleroticus</name>
    <dbReference type="NCBI Taxonomy" id="68238"/>
    <lineage>
        <taxon>Bacteria</taxon>
        <taxon>Bacillati</taxon>
        <taxon>Actinomycetota</taxon>
        <taxon>Actinomycetes</taxon>
        <taxon>Kitasatosporales</taxon>
        <taxon>Streptomycetaceae</taxon>
        <taxon>Streptomyces</taxon>
    </lineage>
</organism>
<evidence type="ECO:0008006" key="4">
    <source>
        <dbReference type="Google" id="ProtNLM"/>
    </source>
</evidence>
<comment type="caution">
    <text evidence="2">The sequence shown here is derived from an EMBL/GenBank/DDBJ whole genome shotgun (WGS) entry which is preliminary data.</text>
</comment>
<feature type="signal peptide" evidence="1">
    <location>
        <begin position="1"/>
        <end position="27"/>
    </location>
</feature>
<reference evidence="2" key="2">
    <citation type="submission" date="2020-09" db="EMBL/GenBank/DDBJ databases">
        <authorList>
            <person name="Sun Q."/>
            <person name="Ohkuma M."/>
        </authorList>
    </citation>
    <scope>NUCLEOTIDE SEQUENCE</scope>
    <source>
        <strain evidence="2">JCM 4790</strain>
    </source>
</reference>
<evidence type="ECO:0000256" key="1">
    <source>
        <dbReference type="SAM" id="SignalP"/>
    </source>
</evidence>